<evidence type="ECO:0000256" key="2">
    <source>
        <dbReference type="ARBA" id="ARBA00022908"/>
    </source>
</evidence>
<dbReference type="SUPFAM" id="SSF56349">
    <property type="entry name" value="DNA breaking-rejoining enzymes"/>
    <property type="match status" value="1"/>
</dbReference>
<dbReference type="PANTHER" id="PTHR30629:SF2">
    <property type="entry name" value="PROPHAGE INTEGRASE INTS-RELATED"/>
    <property type="match status" value="1"/>
</dbReference>
<evidence type="ECO:0000313" key="7">
    <source>
        <dbReference type="Proteomes" id="UP001139104"/>
    </source>
</evidence>
<gene>
    <name evidence="6" type="ORF">K2U94_08485</name>
</gene>
<dbReference type="EMBL" id="JAIVFP010000001">
    <property type="protein sequence ID" value="MCI4682801.1"/>
    <property type="molecule type" value="Genomic_DNA"/>
</dbReference>
<evidence type="ECO:0000256" key="1">
    <source>
        <dbReference type="ARBA" id="ARBA00008857"/>
    </source>
</evidence>
<dbReference type="Gene3D" id="1.10.443.10">
    <property type="entry name" value="Intergrase catalytic core"/>
    <property type="match status" value="1"/>
</dbReference>
<comment type="similarity">
    <text evidence="1">Belongs to the 'phage' integrase family.</text>
</comment>
<proteinExistence type="inferred from homology"/>
<evidence type="ECO:0000313" key="6">
    <source>
        <dbReference type="EMBL" id="MCI4682801.1"/>
    </source>
</evidence>
<organism evidence="6 7">
    <name type="scientific">Candidatus Rhodoblastus alkanivorans</name>
    <dbReference type="NCBI Taxonomy" id="2954117"/>
    <lineage>
        <taxon>Bacteria</taxon>
        <taxon>Pseudomonadati</taxon>
        <taxon>Pseudomonadota</taxon>
        <taxon>Alphaproteobacteria</taxon>
        <taxon>Hyphomicrobiales</taxon>
        <taxon>Rhodoblastaceae</taxon>
        <taxon>Rhodoblastus</taxon>
    </lineage>
</organism>
<evidence type="ECO:0000259" key="5">
    <source>
        <dbReference type="PROSITE" id="PS51898"/>
    </source>
</evidence>
<comment type="caution">
    <text evidence="6">The sequence shown here is derived from an EMBL/GenBank/DDBJ whole genome shotgun (WGS) entry which is preliminary data.</text>
</comment>
<dbReference type="InterPro" id="IPR011010">
    <property type="entry name" value="DNA_brk_join_enz"/>
</dbReference>
<dbReference type="Pfam" id="PF00589">
    <property type="entry name" value="Phage_integrase"/>
    <property type="match status" value="1"/>
</dbReference>
<keyword evidence="7" id="KW-1185">Reference proteome</keyword>
<feature type="domain" description="Tyr recombinase" evidence="5">
    <location>
        <begin position="27"/>
        <end position="206"/>
    </location>
</feature>
<evidence type="ECO:0000256" key="3">
    <source>
        <dbReference type="ARBA" id="ARBA00023172"/>
    </source>
</evidence>
<keyword evidence="2" id="KW-0229">DNA integration</keyword>
<evidence type="ECO:0000256" key="4">
    <source>
        <dbReference type="SAM" id="MobiDB-lite"/>
    </source>
</evidence>
<reference evidence="6" key="1">
    <citation type="journal article" date="2022" name="ISME J.">
        <title>Identification of active gaseous-alkane degraders at natural gas seeps.</title>
        <authorList>
            <person name="Farhan Ul Haque M."/>
            <person name="Hernandez M."/>
            <person name="Crombie A.T."/>
            <person name="Murrell J.C."/>
        </authorList>
    </citation>
    <scope>NUCLEOTIDE SEQUENCE</scope>
    <source>
        <strain evidence="6">PC2</strain>
    </source>
</reference>
<protein>
    <submittedName>
        <fullName evidence="6">Site-specific integrase</fullName>
    </submittedName>
</protein>
<keyword evidence="3" id="KW-0233">DNA recombination</keyword>
<dbReference type="PROSITE" id="PS51898">
    <property type="entry name" value="TYR_RECOMBINASE"/>
    <property type="match status" value="1"/>
</dbReference>
<sequence length="240" mass="26005">MIMAEVWGYRPDGSNPCRHIVKYREQARQRYLSPDELVRVGQALAVALDAGEINAHMDAAIRLLLLTGARVSEILGARWEWVDWNRRVIALPESKTGAKPLFLSDQAIELLRVRKAAAEGSDNPHVIEGRLAKKPLVNLAKPWALIRKRAGVEDVRIHDLRHTAASIGVASGLNLPVIGRLLGHTQAATTQRYAHVDIDPALAAINTIGAAIAASLSGEKTELREDGADAGENESVESGS</sequence>
<feature type="compositionally biased region" description="Acidic residues" evidence="4">
    <location>
        <begin position="228"/>
        <end position="240"/>
    </location>
</feature>
<dbReference type="Proteomes" id="UP001139104">
    <property type="component" value="Unassembled WGS sequence"/>
</dbReference>
<dbReference type="InterPro" id="IPR002104">
    <property type="entry name" value="Integrase_catalytic"/>
</dbReference>
<dbReference type="InterPro" id="IPR050808">
    <property type="entry name" value="Phage_Integrase"/>
</dbReference>
<feature type="region of interest" description="Disordered" evidence="4">
    <location>
        <begin position="221"/>
        <end position="240"/>
    </location>
</feature>
<dbReference type="InterPro" id="IPR013762">
    <property type="entry name" value="Integrase-like_cat_sf"/>
</dbReference>
<accession>A0ABS9Z6V2</accession>
<dbReference type="PANTHER" id="PTHR30629">
    <property type="entry name" value="PROPHAGE INTEGRASE"/>
    <property type="match status" value="1"/>
</dbReference>
<name>A0ABS9Z6V2_9HYPH</name>
<dbReference type="RefSeq" id="WP_243066792.1">
    <property type="nucleotide sequence ID" value="NZ_JAIVFP010000001.1"/>
</dbReference>
<dbReference type="CDD" id="cd00796">
    <property type="entry name" value="INT_Rci_Hp1_C"/>
    <property type="match status" value="1"/>
</dbReference>